<feature type="signal peptide" evidence="1">
    <location>
        <begin position="1"/>
        <end position="20"/>
    </location>
</feature>
<feature type="chain" id="PRO_5027100912" evidence="1">
    <location>
        <begin position="21"/>
        <end position="69"/>
    </location>
</feature>
<sequence>MILHHLYLLLGCWNWRIVNTKPVIMIMQKDIVCSYGDKKVATQECCYCYLRYIFNADVLINPLTFLHWP</sequence>
<name>A0A6M2DWX4_XENCH</name>
<keyword evidence="1" id="KW-0732">Signal</keyword>
<accession>A0A6M2DWX4</accession>
<evidence type="ECO:0000256" key="1">
    <source>
        <dbReference type="SAM" id="SignalP"/>
    </source>
</evidence>
<reference evidence="2" key="1">
    <citation type="submission" date="2020-03" db="EMBL/GenBank/DDBJ databases">
        <title>Transcriptomic Profiling of the Digestive Tract of the Rat Flea, Xenopsylla cheopis, Following Blood Feeding and Infection with Yersinia pestis.</title>
        <authorList>
            <person name="Bland D.M."/>
            <person name="Martens C.A."/>
            <person name="Virtaneva K."/>
            <person name="Kanakabandi K."/>
            <person name="Long D."/>
            <person name="Rosenke R."/>
            <person name="Saturday G.A."/>
            <person name="Hoyt F.H."/>
            <person name="Bruno D.P."/>
            <person name="Ribeiro J.M.C."/>
            <person name="Hinnebusch J."/>
        </authorList>
    </citation>
    <scope>NUCLEOTIDE SEQUENCE</scope>
</reference>
<evidence type="ECO:0000313" key="2">
    <source>
        <dbReference type="EMBL" id="NOV50484.1"/>
    </source>
</evidence>
<dbReference type="AlphaFoldDB" id="A0A6M2DWX4"/>
<dbReference type="EMBL" id="GIIL01006758">
    <property type="protein sequence ID" value="NOV50484.1"/>
    <property type="molecule type" value="Transcribed_RNA"/>
</dbReference>
<proteinExistence type="predicted"/>
<organism evidence="2">
    <name type="scientific">Xenopsylla cheopis</name>
    <name type="common">Oriental rat flea</name>
    <name type="synonym">Pulex cheopis</name>
    <dbReference type="NCBI Taxonomy" id="163159"/>
    <lineage>
        <taxon>Eukaryota</taxon>
        <taxon>Metazoa</taxon>
        <taxon>Ecdysozoa</taxon>
        <taxon>Arthropoda</taxon>
        <taxon>Hexapoda</taxon>
        <taxon>Insecta</taxon>
        <taxon>Pterygota</taxon>
        <taxon>Neoptera</taxon>
        <taxon>Endopterygota</taxon>
        <taxon>Siphonaptera</taxon>
        <taxon>Pulicidae</taxon>
        <taxon>Xenopsyllinae</taxon>
        <taxon>Xenopsylla</taxon>
    </lineage>
</organism>
<protein>
    <submittedName>
        <fullName evidence="2">Putative secreted protein</fullName>
    </submittedName>
</protein>